<gene>
    <name evidence="4" type="ORF">CLODIP_2_CD10648</name>
</gene>
<feature type="compositionally biased region" description="Polar residues" evidence="1">
    <location>
        <begin position="107"/>
        <end position="135"/>
    </location>
</feature>
<dbReference type="Gene3D" id="1.10.238.20">
    <property type="entry name" value="Pheromone/general odorant binding protein domain"/>
    <property type="match status" value="1"/>
</dbReference>
<dbReference type="SUPFAM" id="SSF56436">
    <property type="entry name" value="C-type lectin-like"/>
    <property type="match status" value="3"/>
</dbReference>
<dbReference type="OrthoDB" id="441660at2759"/>
<dbReference type="InterPro" id="IPR016186">
    <property type="entry name" value="C-type_lectin-like/link_sf"/>
</dbReference>
<accession>A0A8S1CF87</accession>
<feature type="signal peptide" evidence="2">
    <location>
        <begin position="1"/>
        <end position="22"/>
    </location>
</feature>
<feature type="region of interest" description="Disordered" evidence="1">
    <location>
        <begin position="105"/>
        <end position="169"/>
    </location>
</feature>
<sequence>MASICAIILLALAIIAISLSQAKQGKKKIIKVVRINGNTGNIGPIRIYLPKKVRRQNIIKCCGFKKCMGRAKNGTNSKTTSKSYVSTLHPENNMQETTILGNEAAATESSAVENGENAATNSETTAQDYQDTSGDPQEDADSTTSKETNEPSDVTNQGNNPVATTTTTTTPIPCRLPCKDFEDFLLATPTSKPSPADGSILKSAKCGNRQYYVSTAKVTRNEAGLRCKAMDMSLLTVPSIEELTCLSSLQAGTFWTSGSKGNPSCGGSFGWCSTGFNVSETLLSAPNYFAPTTKAPSVNESCLAVVNSAAAASGMTLRKCDEALPFICQFNVECPKLCDKDVSLFDPDGNLKNKTSYGIWIDIGNYTYLLGNKPMSWLSNYLRCCALGMQTLSIDNLAEQMGLKKFSLDFNTTNWKANYNYWTSGTWKGAPPNQFSWCKPSGPSVLAGDLVWEKGQPDNAGSNESCVHFRFVLNSTGTIMTDRNCANKYIFACKGPKSTTPKPCVASCPTKNCERNPDFFSDTNELKDYFQYGNWYDGCGRNILTFTTNQSSWATAWDWCCNVGLTLMSMESAGKASCYSRIVSKFTLTTFGDFWLSGTDQGCPATFRWCSLSKNFIDSELKWKAGHPKDGLDCVYLEVRNGSVLLASANCAEKKDFLCEVRKKATFQRAMQTECAEIWDISIEEIDMLLNVSEFLSPTANISLNLKCFLKCVGVEVGMFDLGALNAIATLQQIEILTQEEPVKMETAFVAYDICSGKQFDDECVTAYETFKCGQEQAPDIISQIVTNNFDNGTILSPPTPCLPYRHSCWLTNGFPCVKNQTAIDALLTLGKDDFGIVVNASDNIKRCYVRNFDSSGNINPIDAYKYCCGIGWNLIEPMTIAEVQYFNNYIGSGSVSTLIGDTVSINKTHFMWCQSRRIVPAEIVMTNQDLFCEPSYFVMYPSTGYIEKSYIPSGDIIKYKLNYGTGLNKQVSLIYSFVCQEP</sequence>
<dbReference type="InterPro" id="IPR001304">
    <property type="entry name" value="C-type_lectin-like"/>
</dbReference>
<feature type="chain" id="PRO_5035780421" description="C-type lectin domain-containing protein" evidence="2">
    <location>
        <begin position="23"/>
        <end position="983"/>
    </location>
</feature>
<dbReference type="PANTHER" id="PTHR22802">
    <property type="entry name" value="C-TYPE LECTIN SUPERFAMILY MEMBER"/>
    <property type="match status" value="1"/>
</dbReference>
<dbReference type="EMBL" id="CADEPI010000052">
    <property type="protein sequence ID" value="CAB3370427.1"/>
    <property type="molecule type" value="Genomic_DNA"/>
</dbReference>
<dbReference type="Proteomes" id="UP000494165">
    <property type="component" value="Unassembled WGS sequence"/>
</dbReference>
<keyword evidence="2" id="KW-0732">Signal</keyword>
<dbReference type="Pfam" id="PF01395">
    <property type="entry name" value="PBP_GOBP"/>
    <property type="match status" value="1"/>
</dbReference>
<dbReference type="InterPro" id="IPR036728">
    <property type="entry name" value="PBP_GOBP_sf"/>
</dbReference>
<dbReference type="CDD" id="cd23992">
    <property type="entry name" value="PBP_GOBP"/>
    <property type="match status" value="1"/>
</dbReference>
<proteinExistence type="predicted"/>
<dbReference type="InterPro" id="IPR006170">
    <property type="entry name" value="PBP/GOBP"/>
</dbReference>
<evidence type="ECO:0000256" key="1">
    <source>
        <dbReference type="SAM" id="MobiDB-lite"/>
    </source>
</evidence>
<evidence type="ECO:0000313" key="5">
    <source>
        <dbReference type="Proteomes" id="UP000494165"/>
    </source>
</evidence>
<evidence type="ECO:0000259" key="3">
    <source>
        <dbReference type="PROSITE" id="PS50041"/>
    </source>
</evidence>
<evidence type="ECO:0000256" key="2">
    <source>
        <dbReference type="SAM" id="SignalP"/>
    </source>
</evidence>
<protein>
    <recommendedName>
        <fullName evidence="3">C-type lectin domain-containing protein</fullName>
    </recommendedName>
</protein>
<reference evidence="4 5" key="1">
    <citation type="submission" date="2020-04" db="EMBL/GenBank/DDBJ databases">
        <authorList>
            <person name="Alioto T."/>
            <person name="Alioto T."/>
            <person name="Gomez Garrido J."/>
        </authorList>
    </citation>
    <scope>NUCLEOTIDE SEQUENCE [LARGE SCALE GENOMIC DNA]</scope>
</reference>
<dbReference type="SUPFAM" id="SSF47565">
    <property type="entry name" value="Insect pheromone/odorant-binding proteins"/>
    <property type="match status" value="1"/>
</dbReference>
<feature type="domain" description="C-type lectin" evidence="3">
    <location>
        <begin position="206"/>
        <end position="329"/>
    </location>
</feature>
<dbReference type="InterPro" id="IPR016187">
    <property type="entry name" value="CTDL_fold"/>
</dbReference>
<organism evidence="4 5">
    <name type="scientific">Cloeon dipterum</name>
    <dbReference type="NCBI Taxonomy" id="197152"/>
    <lineage>
        <taxon>Eukaryota</taxon>
        <taxon>Metazoa</taxon>
        <taxon>Ecdysozoa</taxon>
        <taxon>Arthropoda</taxon>
        <taxon>Hexapoda</taxon>
        <taxon>Insecta</taxon>
        <taxon>Pterygota</taxon>
        <taxon>Palaeoptera</taxon>
        <taxon>Ephemeroptera</taxon>
        <taxon>Pisciforma</taxon>
        <taxon>Baetidae</taxon>
        <taxon>Cloeon</taxon>
    </lineage>
</organism>
<dbReference type="InterPro" id="IPR051004">
    <property type="entry name" value="DC-SIGN_domain-containing"/>
</dbReference>
<dbReference type="Gene3D" id="3.10.100.10">
    <property type="entry name" value="Mannose-Binding Protein A, subunit A"/>
    <property type="match status" value="3"/>
</dbReference>
<feature type="domain" description="C-type lectin" evidence="3">
    <location>
        <begin position="546"/>
        <end position="660"/>
    </location>
</feature>
<keyword evidence="5" id="KW-1185">Reference proteome</keyword>
<dbReference type="SMART" id="SM00034">
    <property type="entry name" value="CLECT"/>
    <property type="match status" value="3"/>
</dbReference>
<dbReference type="PROSITE" id="PS50041">
    <property type="entry name" value="C_TYPE_LECTIN_2"/>
    <property type="match status" value="3"/>
</dbReference>
<dbReference type="PANTHER" id="PTHR22802:SF458">
    <property type="entry name" value="C-TYPE LECTIN DOMAIN-CONTAINING PROTEIN"/>
    <property type="match status" value="1"/>
</dbReference>
<dbReference type="CDD" id="cd00037">
    <property type="entry name" value="CLECT"/>
    <property type="match status" value="3"/>
</dbReference>
<evidence type="ECO:0000313" key="4">
    <source>
        <dbReference type="EMBL" id="CAB3370427.1"/>
    </source>
</evidence>
<name>A0A8S1CF87_9INSE</name>
<feature type="compositionally biased region" description="Polar residues" evidence="1">
    <location>
        <begin position="142"/>
        <end position="163"/>
    </location>
</feature>
<dbReference type="GO" id="GO:0005549">
    <property type="term" value="F:odorant binding"/>
    <property type="evidence" value="ECO:0007669"/>
    <property type="project" value="InterPro"/>
</dbReference>
<dbReference type="AlphaFoldDB" id="A0A8S1CF87"/>
<feature type="domain" description="C-type lectin" evidence="3">
    <location>
        <begin position="363"/>
        <end position="494"/>
    </location>
</feature>
<comment type="caution">
    <text evidence="4">The sequence shown here is derived from an EMBL/GenBank/DDBJ whole genome shotgun (WGS) entry which is preliminary data.</text>
</comment>